<comment type="similarity">
    <text evidence="1">Belongs to the ZC2HC1 family.</text>
</comment>
<gene>
    <name evidence="9" type="primary">Zc2hc1c</name>
    <name evidence="9" type="ORF">NEOCOR_R01324</name>
</gene>
<keyword evidence="5" id="KW-0175">Coiled coil</keyword>
<keyword evidence="4" id="KW-0862">Zinc</keyword>
<feature type="region of interest" description="Disordered" evidence="7">
    <location>
        <begin position="355"/>
        <end position="396"/>
    </location>
</feature>
<dbReference type="PANTHER" id="PTHR14649">
    <property type="entry name" value="ZINC FINGER C2HC DOMAIN-CONTAINING PROTEIN 1C"/>
    <property type="match status" value="1"/>
</dbReference>
<feature type="domain" description="C2HC/C3H-type" evidence="8">
    <location>
        <begin position="327"/>
        <end position="356"/>
    </location>
</feature>
<keyword evidence="3 6" id="KW-0863">Zinc-finger</keyword>
<evidence type="ECO:0000256" key="4">
    <source>
        <dbReference type="ARBA" id="ARBA00022833"/>
    </source>
</evidence>
<dbReference type="EMBL" id="VYZS01085170">
    <property type="protein sequence ID" value="NXS11070.1"/>
    <property type="molecule type" value="Genomic_DNA"/>
</dbReference>
<name>A0A7L2RP37_9PASS</name>
<evidence type="ECO:0000256" key="2">
    <source>
        <dbReference type="ARBA" id="ARBA00022723"/>
    </source>
</evidence>
<dbReference type="Proteomes" id="UP000560066">
    <property type="component" value="Unassembled WGS sequence"/>
</dbReference>
<reference evidence="9 10" key="1">
    <citation type="submission" date="2019-09" db="EMBL/GenBank/DDBJ databases">
        <title>Bird 10,000 Genomes (B10K) Project - Family phase.</title>
        <authorList>
            <person name="Zhang G."/>
        </authorList>
    </citation>
    <scope>NUCLEOTIDE SEQUENCE [LARGE SCALE GENOMIC DNA]</scope>
    <source>
        <strain evidence="9">B10K-DU-002-79</strain>
    </source>
</reference>
<keyword evidence="10" id="KW-1185">Reference proteome</keyword>
<dbReference type="Gene3D" id="3.30.160.60">
    <property type="entry name" value="Classic Zinc Finger"/>
    <property type="match status" value="1"/>
</dbReference>
<evidence type="ECO:0000256" key="3">
    <source>
        <dbReference type="ARBA" id="ARBA00022771"/>
    </source>
</evidence>
<dbReference type="Pfam" id="PF13913">
    <property type="entry name" value="zf-C2HC_2"/>
    <property type="match status" value="2"/>
</dbReference>
<organism evidence="9 10">
    <name type="scientific">Neodrepanis coruscans</name>
    <name type="common">wattled asity</name>
    <dbReference type="NCBI Taxonomy" id="254563"/>
    <lineage>
        <taxon>Eukaryota</taxon>
        <taxon>Metazoa</taxon>
        <taxon>Chordata</taxon>
        <taxon>Craniata</taxon>
        <taxon>Vertebrata</taxon>
        <taxon>Euteleostomi</taxon>
        <taxon>Archelosauria</taxon>
        <taxon>Archosauria</taxon>
        <taxon>Dinosauria</taxon>
        <taxon>Saurischia</taxon>
        <taxon>Theropoda</taxon>
        <taxon>Coelurosauria</taxon>
        <taxon>Aves</taxon>
        <taxon>Neognathae</taxon>
        <taxon>Neoaves</taxon>
        <taxon>Telluraves</taxon>
        <taxon>Australaves</taxon>
        <taxon>Passeriformes</taxon>
        <taxon>Philepittidae</taxon>
        <taxon>Neodrepanis</taxon>
    </lineage>
</organism>
<evidence type="ECO:0000256" key="5">
    <source>
        <dbReference type="ARBA" id="ARBA00023054"/>
    </source>
</evidence>
<feature type="non-terminal residue" evidence="9">
    <location>
        <position position="474"/>
    </location>
</feature>
<dbReference type="PANTHER" id="PTHR14649:SF1">
    <property type="entry name" value="ZINC FINGER C2HC DOMAIN-CONTAINING PROTEIN 1C"/>
    <property type="match status" value="1"/>
</dbReference>
<accession>A0A7L2RP37</accession>
<evidence type="ECO:0000313" key="10">
    <source>
        <dbReference type="Proteomes" id="UP000560066"/>
    </source>
</evidence>
<evidence type="ECO:0000313" key="9">
    <source>
        <dbReference type="EMBL" id="NXS11070.1"/>
    </source>
</evidence>
<comment type="caution">
    <text evidence="9">The sequence shown here is derived from an EMBL/GenBank/DDBJ whole genome shotgun (WGS) entry which is preliminary data.</text>
</comment>
<dbReference type="GO" id="GO:0008270">
    <property type="term" value="F:zinc ion binding"/>
    <property type="evidence" value="ECO:0007669"/>
    <property type="project" value="UniProtKB-KW"/>
</dbReference>
<dbReference type="InterPro" id="IPR049899">
    <property type="entry name" value="Znf_C2HC_C3H"/>
</dbReference>
<dbReference type="OrthoDB" id="10255185at2759"/>
<protein>
    <submittedName>
        <fullName evidence="9">ZC21C protein</fullName>
    </submittedName>
</protein>
<keyword evidence="2" id="KW-0479">Metal-binding</keyword>
<feature type="compositionally biased region" description="Basic and acidic residues" evidence="7">
    <location>
        <begin position="355"/>
        <end position="372"/>
    </location>
</feature>
<feature type="compositionally biased region" description="Polar residues" evidence="7">
    <location>
        <begin position="374"/>
        <end position="389"/>
    </location>
</feature>
<feature type="domain" description="C2HC/C3H-type" evidence="8">
    <location>
        <begin position="436"/>
        <end position="465"/>
    </location>
</feature>
<proteinExistence type="inferred from homology"/>
<evidence type="ECO:0000259" key="8">
    <source>
        <dbReference type="PROSITE" id="PS52027"/>
    </source>
</evidence>
<dbReference type="InterPro" id="IPR026104">
    <property type="entry name" value="ZNF_C2HC_dom_1C"/>
</dbReference>
<sequence length="474" mass="53941">LKHQRNNFQWELIPNKEKSLKDPYAQNSQRYSYSISASNTQYSPRHGSFCSAGLQSKHLTSQACPLSTKSVDRQKEGVDRAYPLKPISYHYGVSVPVVNTMQLRSSLYMQEVPKNKSSLISKGKVPEGRCQLAAVQHIPCTVESEPSAHYLFRRELAYILKLEADGRNLEEAIQKKEILLKEKLRRTKETLQKIQREKELTKAEERGDSEAERTHEEKATSHPDEKIFRVAVRPGGGVFCGAQSAEATIPKPGTPLHTWDLAMGKLKKEQLVAINSKMRDNIPMECLASCSKLAPKHSHSPSALSNRDPGDHLSAEVQAASAVEQEELRQCSFCKRKFLCTRLEKHMSICHKNQESKRKVFDSSKARARGTELEQYQQWKSSRNPQNETPPRRNNWKQKHEALIQTMYQARQLQQALAVGGKVSDLRPLPPIKNPDYIACTYCGRQFAPQAAERHIPKCKNIKNRPPPPLQRRH</sequence>
<evidence type="ECO:0000256" key="6">
    <source>
        <dbReference type="PROSITE-ProRule" id="PRU01371"/>
    </source>
</evidence>
<feature type="non-terminal residue" evidence="9">
    <location>
        <position position="1"/>
    </location>
</feature>
<evidence type="ECO:0000256" key="1">
    <source>
        <dbReference type="ARBA" id="ARBA00010843"/>
    </source>
</evidence>
<dbReference type="AlphaFoldDB" id="A0A7L2RP37"/>
<dbReference type="PROSITE" id="PS52027">
    <property type="entry name" value="ZF_C2HC_C3H"/>
    <property type="match status" value="2"/>
</dbReference>
<evidence type="ECO:0000256" key="7">
    <source>
        <dbReference type="SAM" id="MobiDB-lite"/>
    </source>
</evidence>
<feature type="region of interest" description="Disordered" evidence="7">
    <location>
        <begin position="195"/>
        <end position="225"/>
    </location>
</feature>